<evidence type="ECO:0000256" key="1">
    <source>
        <dbReference type="ARBA" id="ARBA00004123"/>
    </source>
</evidence>
<feature type="region of interest" description="Disordered" evidence="9">
    <location>
        <begin position="494"/>
        <end position="515"/>
    </location>
</feature>
<dbReference type="Proteomes" id="UP000825935">
    <property type="component" value="Chromosome 29"/>
</dbReference>
<evidence type="ECO:0000256" key="9">
    <source>
        <dbReference type="SAM" id="MobiDB-lite"/>
    </source>
</evidence>
<dbReference type="EMBL" id="CM035434">
    <property type="protein sequence ID" value="KAH7292776.1"/>
    <property type="molecule type" value="Genomic_DNA"/>
</dbReference>
<comment type="subcellular location">
    <subcellularLocation>
        <location evidence="2">Cytoplasm</location>
    </subcellularLocation>
    <subcellularLocation>
        <location evidence="1">Nucleus</location>
    </subcellularLocation>
</comment>
<comment type="caution">
    <text evidence="10">The sequence shown here is derived from an EMBL/GenBank/DDBJ whole genome shotgun (WGS) entry which is preliminary data.</text>
</comment>
<dbReference type="InterPro" id="IPR007145">
    <property type="entry name" value="MAP65_Ase1_PRC1"/>
</dbReference>
<evidence type="ECO:0000256" key="3">
    <source>
        <dbReference type="ARBA" id="ARBA00006187"/>
    </source>
</evidence>
<feature type="coiled-coil region" evidence="8">
    <location>
        <begin position="353"/>
        <end position="380"/>
    </location>
</feature>
<proteinExistence type="inferred from homology"/>
<dbReference type="GO" id="GO:0008017">
    <property type="term" value="F:microtubule binding"/>
    <property type="evidence" value="ECO:0007669"/>
    <property type="project" value="InterPro"/>
</dbReference>
<evidence type="ECO:0000256" key="6">
    <source>
        <dbReference type="ARBA" id="ARBA00022701"/>
    </source>
</evidence>
<dbReference type="Pfam" id="PF03999">
    <property type="entry name" value="MAP65_ASE1"/>
    <property type="match status" value="1"/>
</dbReference>
<evidence type="ECO:0000313" key="11">
    <source>
        <dbReference type="Proteomes" id="UP000825935"/>
    </source>
</evidence>
<evidence type="ECO:0000313" key="10">
    <source>
        <dbReference type="EMBL" id="KAH7292776.1"/>
    </source>
</evidence>
<evidence type="ECO:0000256" key="8">
    <source>
        <dbReference type="SAM" id="Coils"/>
    </source>
</evidence>
<dbReference type="PANTHER" id="PTHR19321">
    <property type="entry name" value="PROTEIN REGULATOR OF CYTOKINESIS 1 PRC1-RELATED"/>
    <property type="match status" value="1"/>
</dbReference>
<gene>
    <name evidence="10" type="ORF">KP509_29G084800</name>
</gene>
<dbReference type="GO" id="GO:0005819">
    <property type="term" value="C:spindle"/>
    <property type="evidence" value="ECO:0007669"/>
    <property type="project" value="TreeGrafter"/>
</dbReference>
<dbReference type="GO" id="GO:0005634">
    <property type="term" value="C:nucleus"/>
    <property type="evidence" value="ECO:0007669"/>
    <property type="project" value="UniProtKB-SubCell"/>
</dbReference>
<dbReference type="Gene3D" id="1.20.58.1520">
    <property type="match status" value="1"/>
</dbReference>
<dbReference type="FunFam" id="1.20.58.1520:FF:000002">
    <property type="entry name" value="65-kDa microtubule-associated protein 6"/>
    <property type="match status" value="1"/>
</dbReference>
<evidence type="ECO:0000256" key="5">
    <source>
        <dbReference type="ARBA" id="ARBA00022553"/>
    </source>
</evidence>
<dbReference type="GO" id="GO:0000226">
    <property type="term" value="P:microtubule cytoskeleton organization"/>
    <property type="evidence" value="ECO:0007669"/>
    <property type="project" value="InterPro"/>
</dbReference>
<dbReference type="EMBL" id="CM035434">
    <property type="protein sequence ID" value="KAH7292774.1"/>
    <property type="molecule type" value="Genomic_DNA"/>
</dbReference>
<evidence type="ECO:0000256" key="4">
    <source>
        <dbReference type="ARBA" id="ARBA00022490"/>
    </source>
</evidence>
<keyword evidence="8" id="KW-0175">Coiled coil</keyword>
<evidence type="ECO:0000256" key="2">
    <source>
        <dbReference type="ARBA" id="ARBA00004496"/>
    </source>
</evidence>
<dbReference type="OrthoDB" id="642895at2759"/>
<dbReference type="GO" id="GO:0005737">
    <property type="term" value="C:cytoplasm"/>
    <property type="evidence" value="ECO:0007669"/>
    <property type="project" value="UniProtKB-SubCell"/>
</dbReference>
<reference evidence="10" key="1">
    <citation type="submission" date="2021-08" db="EMBL/GenBank/DDBJ databases">
        <title>WGS assembly of Ceratopteris richardii.</title>
        <authorList>
            <person name="Marchant D.B."/>
            <person name="Chen G."/>
            <person name="Jenkins J."/>
            <person name="Shu S."/>
            <person name="Leebens-Mack J."/>
            <person name="Grimwood J."/>
            <person name="Schmutz J."/>
            <person name="Soltis P."/>
            <person name="Soltis D."/>
            <person name="Chen Z.-H."/>
        </authorList>
    </citation>
    <scope>NUCLEOTIDE SEQUENCE</scope>
    <source>
        <strain evidence="10">Whitten #5841</strain>
        <tissue evidence="10">Leaf</tissue>
    </source>
</reference>
<dbReference type="OMA" id="EDERECF"/>
<dbReference type="AlphaFoldDB" id="A0A8T2R8P8"/>
<dbReference type="GO" id="GO:0005874">
    <property type="term" value="C:microtubule"/>
    <property type="evidence" value="ECO:0007669"/>
    <property type="project" value="UniProtKB-KW"/>
</dbReference>
<keyword evidence="4" id="KW-0963">Cytoplasm</keyword>
<dbReference type="PANTHER" id="PTHR19321:SF41">
    <property type="entry name" value="FASCETTO-RELATED"/>
    <property type="match status" value="1"/>
</dbReference>
<dbReference type="EMBL" id="CM035434">
    <property type="protein sequence ID" value="KAH7292772.1"/>
    <property type="molecule type" value="Genomic_DNA"/>
</dbReference>
<keyword evidence="6" id="KW-0493">Microtubule</keyword>
<organism evidence="10 11">
    <name type="scientific">Ceratopteris richardii</name>
    <name type="common">Triangle waterfern</name>
    <dbReference type="NCBI Taxonomy" id="49495"/>
    <lineage>
        <taxon>Eukaryota</taxon>
        <taxon>Viridiplantae</taxon>
        <taxon>Streptophyta</taxon>
        <taxon>Embryophyta</taxon>
        <taxon>Tracheophyta</taxon>
        <taxon>Polypodiopsida</taxon>
        <taxon>Polypodiidae</taxon>
        <taxon>Polypodiales</taxon>
        <taxon>Pteridineae</taxon>
        <taxon>Pteridaceae</taxon>
        <taxon>Parkerioideae</taxon>
        <taxon>Ceratopteris</taxon>
    </lineage>
</organism>
<evidence type="ECO:0000256" key="7">
    <source>
        <dbReference type="ARBA" id="ARBA00023242"/>
    </source>
</evidence>
<accession>A0A8T2R8P8</accession>
<keyword evidence="7" id="KW-0539">Nucleus</keyword>
<protein>
    <submittedName>
        <fullName evidence="10">Uncharacterized protein</fullName>
    </submittedName>
</protein>
<sequence>MSVIDFPVDTTCSSLLRQLQHIWDEVGENDMDRDKMLLELEQECLQVYKRKVDEAANSRNFLHQALLDTETEISSIATALGESSSLLLNNKQGRTLRDQLMTLQPILEDLRNRKQSRLQQFAQVREQIQAILMEMSGSAEISNVANFTASPEDNLSQTRLEEYHLHLRALQKEKEDRLCRVSELITLTHELCAVLAMDSVRTLSGINPRLSTHLGENYGIISDSTLDQLKLSIESLQNEKADRLNKLQQLGGHLIELWSLLDSEDEERERYNHIVNLIGVSESDITERDALSLEYVQQGETEVMRLEKLKVARVKELVVRKYSELKKILSDAHMEPDPDESYGKIMSMIDSGSFDASELLESLDQEIAAAKEEAASRKEIMEKMDKWIAACDEEAWLEEYNRDENRYNASRGAHINLKRAEKARTMIQKLPSMIESLIQKTTTWEEENKKNFLYDGVRLLDLLEEQNTIRKEKEQEKRKSRDQRKLQEHIVTEQEALFGPRPSPHRPGSVKKGLSVRANPNVTTPNRHPSLGVAFQQHETVKKNGITPSRMNKDVKDKTRPTAPVNYVAMSKEDAVAF</sequence>
<keyword evidence="5" id="KW-0597">Phosphoprotein</keyword>
<name>A0A8T2R8P8_CERRI</name>
<keyword evidence="11" id="KW-1185">Reference proteome</keyword>
<comment type="similarity">
    <text evidence="3">Belongs to the MAP65/ASE1 family.</text>
</comment>